<dbReference type="GO" id="GO:0016787">
    <property type="term" value="F:hydrolase activity"/>
    <property type="evidence" value="ECO:0007669"/>
    <property type="project" value="UniProtKB-KW"/>
</dbReference>
<keyword evidence="1 9" id="KW-0547">Nucleotide-binding</keyword>
<keyword evidence="5" id="KW-0413">Isomerase</keyword>
<evidence type="ECO:0000256" key="8">
    <source>
        <dbReference type="ARBA" id="ARBA00048988"/>
    </source>
</evidence>
<dbReference type="InterPro" id="IPR048228">
    <property type="entry name" value="HelD_bacillota"/>
</dbReference>
<evidence type="ECO:0000256" key="1">
    <source>
        <dbReference type="ARBA" id="ARBA00022741"/>
    </source>
</evidence>
<evidence type="ECO:0000256" key="6">
    <source>
        <dbReference type="ARBA" id="ARBA00034617"/>
    </source>
</evidence>
<sequence>MSENKQELHTEQIRINQVIEKMKSELALLEQQTSTVKSDILSIRRNFWEDVTVNMDDAVEAGETATSIKQQAEFLSEREHRHKHLHKDVKNLRRLVETPYFARIDFKEDGEQDIERIYLGIASFLDNESDEFLVYDWRAPISSLYYDYSLGPAKFTAPGGTVTGELQLKRQFIIKDGIIEGMFDTGLTIGDELLQEVLGKQSNAQMKSIVATIQKEQNKIIRNEKGKLLIVQGAAGSGKTSAALQRVAFLLYKYRETLNAEEIVLFSPNPMFNSYIRNVLPELGEENMQQTTFQQYLEFSLGDSFHVEDPFSQMEYMLTAQHEQDYEVRKKSAKYKSSIQFLHVVEQYLTHLSNENLVFQDIVFRNEVVISTLEISDYFYSLDKQLSITNRVKLTATWLLSELKKLEKSERKKEWVEDEIQYLDKEEYQFYFQKLSKQKRFSQDTFDDFEREQEQLSIYVVKRALSPVIKKIKRLDFLNMKAIYQQLFTLNQNDLHLTISPITNLDWQEICQYTSKHLNNNHLPYEDATPYLYLKEMIEGFKVNTSVKYVFIDEAQDYSSFQFAFLKHLFPNSRFTVLGDINQAIYAHHSHTGIEVLKNLFNGESIETIKLTRSYRSTKQIIEFTSAILEKNEEIEPFNRNGQKPIILEKNDENEIIAQIVDKIKNNSTYKTTAIICKTQKEANRVFDLLKDSIEVELIDKRSNQFDSGVVIIPAYLAKGIEFDCVILFNASYEQYGSEETRNLFYTACTRAMHELLIFYTMEATPFLANIPEELYINKTKIEG</sequence>
<evidence type="ECO:0000256" key="5">
    <source>
        <dbReference type="ARBA" id="ARBA00023235"/>
    </source>
</evidence>
<dbReference type="InterPro" id="IPR027785">
    <property type="entry name" value="UvrD-like_helicase_C"/>
</dbReference>
<dbReference type="InterPro" id="IPR027417">
    <property type="entry name" value="P-loop_NTPase"/>
</dbReference>
<protein>
    <recommendedName>
        <fullName evidence="7">DNA 3'-5' helicase</fullName>
        <ecNumber evidence="7">5.6.2.4</ecNumber>
    </recommendedName>
</protein>
<dbReference type="Pfam" id="PF13361">
    <property type="entry name" value="UvrD_C"/>
    <property type="match status" value="1"/>
</dbReference>
<dbReference type="Pfam" id="PF13538">
    <property type="entry name" value="UvrD_C_2"/>
    <property type="match status" value="1"/>
</dbReference>
<keyword evidence="4 9" id="KW-0067">ATP-binding</keyword>
<evidence type="ECO:0000256" key="4">
    <source>
        <dbReference type="ARBA" id="ARBA00022840"/>
    </source>
</evidence>
<dbReference type="Proteomes" id="UP001232245">
    <property type="component" value="Unassembled WGS sequence"/>
</dbReference>
<evidence type="ECO:0000313" key="13">
    <source>
        <dbReference type="Proteomes" id="UP001232245"/>
    </source>
</evidence>
<feature type="binding site" evidence="9">
    <location>
        <begin position="233"/>
        <end position="240"/>
    </location>
    <ligand>
        <name>ATP</name>
        <dbReference type="ChEBI" id="CHEBI:30616"/>
    </ligand>
</feature>
<comment type="catalytic activity">
    <reaction evidence="6">
        <text>Couples ATP hydrolysis with the unwinding of duplex DNA by translocating in the 3'-5' direction.</text>
        <dbReference type="EC" id="5.6.2.4"/>
    </reaction>
</comment>
<dbReference type="RefSeq" id="WP_174880762.1">
    <property type="nucleotide sequence ID" value="NZ_CADEPK010000244.1"/>
</dbReference>
<dbReference type="GO" id="GO:0003678">
    <property type="term" value="F:DNA helicase activity"/>
    <property type="evidence" value="ECO:0007669"/>
    <property type="project" value="UniProtKB-EC"/>
</dbReference>
<evidence type="ECO:0000256" key="2">
    <source>
        <dbReference type="ARBA" id="ARBA00022801"/>
    </source>
</evidence>
<proteinExistence type="predicted"/>
<evidence type="ECO:0000313" key="12">
    <source>
        <dbReference type="EMBL" id="MDQ0228656.1"/>
    </source>
</evidence>
<gene>
    <name evidence="12" type="ORF">J2S02_005043</name>
</gene>
<dbReference type="Gene3D" id="3.40.50.300">
    <property type="entry name" value="P-loop containing nucleotide triphosphate hydrolases"/>
    <property type="match status" value="3"/>
</dbReference>
<organism evidence="12 13">
    <name type="scientific">Metabacillus niabensis</name>
    <dbReference type="NCBI Taxonomy" id="324854"/>
    <lineage>
        <taxon>Bacteria</taxon>
        <taxon>Bacillati</taxon>
        <taxon>Bacillota</taxon>
        <taxon>Bacilli</taxon>
        <taxon>Bacillales</taxon>
        <taxon>Bacillaceae</taxon>
        <taxon>Metabacillus</taxon>
    </lineage>
</organism>
<dbReference type="SUPFAM" id="SSF52540">
    <property type="entry name" value="P-loop containing nucleoside triphosphate hydrolases"/>
    <property type="match status" value="1"/>
</dbReference>
<dbReference type="PANTHER" id="PTHR11070">
    <property type="entry name" value="UVRD / RECB / PCRA DNA HELICASE FAMILY MEMBER"/>
    <property type="match status" value="1"/>
</dbReference>
<dbReference type="InterPro" id="IPR014016">
    <property type="entry name" value="UvrD-like_ATP-bd"/>
</dbReference>
<keyword evidence="13" id="KW-1185">Reference proteome</keyword>
<dbReference type="InterPro" id="IPR000212">
    <property type="entry name" value="DNA_helicase_UvrD/REP"/>
</dbReference>
<dbReference type="EMBL" id="JAUSTZ010000028">
    <property type="protein sequence ID" value="MDQ0228656.1"/>
    <property type="molecule type" value="Genomic_DNA"/>
</dbReference>
<reference evidence="12 13" key="1">
    <citation type="submission" date="2023-07" db="EMBL/GenBank/DDBJ databases">
        <title>Genomic Encyclopedia of Type Strains, Phase IV (KMG-IV): sequencing the most valuable type-strain genomes for metagenomic binning, comparative biology and taxonomic classification.</title>
        <authorList>
            <person name="Goeker M."/>
        </authorList>
    </citation>
    <scope>NUCLEOTIDE SEQUENCE [LARGE SCALE GENOMIC DNA]</scope>
    <source>
        <strain evidence="12 13">DSM 17723</strain>
    </source>
</reference>
<keyword evidence="3 9" id="KW-0347">Helicase</keyword>
<dbReference type="PANTHER" id="PTHR11070:SF17">
    <property type="entry name" value="DNA HELICASE IV"/>
    <property type="match status" value="1"/>
</dbReference>
<keyword evidence="10" id="KW-0175">Coiled coil</keyword>
<dbReference type="PROSITE" id="PS51198">
    <property type="entry name" value="UVRD_HELICASE_ATP_BIND"/>
    <property type="match status" value="1"/>
</dbReference>
<feature type="domain" description="UvrD-like helicase ATP-binding" evidence="11">
    <location>
        <begin position="212"/>
        <end position="618"/>
    </location>
</feature>
<comment type="catalytic activity">
    <reaction evidence="8">
        <text>ATP + H2O = ADP + phosphate + H(+)</text>
        <dbReference type="Rhea" id="RHEA:13065"/>
        <dbReference type="ChEBI" id="CHEBI:15377"/>
        <dbReference type="ChEBI" id="CHEBI:15378"/>
        <dbReference type="ChEBI" id="CHEBI:30616"/>
        <dbReference type="ChEBI" id="CHEBI:43474"/>
        <dbReference type="ChEBI" id="CHEBI:456216"/>
        <dbReference type="EC" id="5.6.2.4"/>
    </reaction>
</comment>
<dbReference type="NCBIfam" id="NF041464">
    <property type="entry name" value="HelD_BACSU"/>
    <property type="match status" value="1"/>
</dbReference>
<feature type="coiled-coil region" evidence="10">
    <location>
        <begin position="12"/>
        <end position="39"/>
    </location>
</feature>
<accession>A0ABT9Z8Q5</accession>
<comment type="caution">
    <text evidence="12">The sequence shown here is derived from an EMBL/GenBank/DDBJ whole genome shotgun (WGS) entry which is preliminary data.</text>
</comment>
<dbReference type="Pfam" id="PF00580">
    <property type="entry name" value="UvrD-helicase"/>
    <property type="match status" value="1"/>
</dbReference>
<evidence type="ECO:0000259" key="11">
    <source>
        <dbReference type="PROSITE" id="PS51198"/>
    </source>
</evidence>
<evidence type="ECO:0000256" key="3">
    <source>
        <dbReference type="ARBA" id="ARBA00022806"/>
    </source>
</evidence>
<keyword evidence="2 9" id="KW-0378">Hydrolase</keyword>
<dbReference type="InterPro" id="IPR014017">
    <property type="entry name" value="DNA_helicase_UvrD-like_C"/>
</dbReference>
<name>A0ABT9Z8Q5_9BACI</name>
<dbReference type="EC" id="5.6.2.4" evidence="7"/>
<evidence type="ECO:0000256" key="9">
    <source>
        <dbReference type="PROSITE-ProRule" id="PRU00560"/>
    </source>
</evidence>
<evidence type="ECO:0000256" key="7">
    <source>
        <dbReference type="ARBA" id="ARBA00034808"/>
    </source>
</evidence>
<evidence type="ECO:0000256" key="10">
    <source>
        <dbReference type="SAM" id="Coils"/>
    </source>
</evidence>